<keyword evidence="2" id="KW-1185">Reference proteome</keyword>
<sequence>MFRTQTQSEPRPVSRAGLFPCVQTFQLEAVSLM</sequence>
<reference evidence="1 2" key="1">
    <citation type="submission" date="2018-09" db="EMBL/GenBank/DDBJ databases">
        <authorList>
            <person name="Rimple P.A."/>
            <person name="Stoner T.H."/>
            <person name="Garlena R.A."/>
            <person name="Russell D.A."/>
            <person name="Pope W.H."/>
            <person name="Jacobs-Sera D."/>
            <person name="Hatfull G.F."/>
        </authorList>
    </citation>
    <scope>NUCLEOTIDE SEQUENCE [LARGE SCALE GENOMIC DNA]</scope>
</reference>
<evidence type="ECO:0000313" key="2">
    <source>
        <dbReference type="Proteomes" id="UP000280567"/>
    </source>
</evidence>
<organism evidence="1 2">
    <name type="scientific">Arthrobacter phage Ryan</name>
    <dbReference type="NCBI Taxonomy" id="2419968"/>
    <lineage>
        <taxon>Viruses</taxon>
        <taxon>Duplodnaviria</taxon>
        <taxon>Heunggongvirae</taxon>
        <taxon>Uroviricota</taxon>
        <taxon>Caudoviricetes</taxon>
        <taxon>Daemsvirinae</taxon>
        <taxon>Nanditavirus</taxon>
        <taxon>Nanditavirus ryan</taxon>
    </lineage>
</organism>
<proteinExistence type="predicted"/>
<evidence type="ECO:0000313" key="1">
    <source>
        <dbReference type="EMBL" id="AYN59061.1"/>
    </source>
</evidence>
<dbReference type="RefSeq" id="YP_010760964.1">
    <property type="nucleotide sequence ID" value="NC_073589.1"/>
</dbReference>
<dbReference type="Proteomes" id="UP000280567">
    <property type="component" value="Segment"/>
</dbReference>
<dbReference type="EMBL" id="MH834627">
    <property type="protein sequence ID" value="AYN59061.1"/>
    <property type="molecule type" value="Genomic_DNA"/>
</dbReference>
<protein>
    <submittedName>
        <fullName evidence="1">Uncharacterized protein</fullName>
    </submittedName>
</protein>
<name>A0A3G2KJ85_9CAUD</name>
<dbReference type="GeneID" id="80034065"/>
<dbReference type="KEGG" id="vg:80034065"/>
<gene>
    <name evidence="1" type="primary">69</name>
    <name evidence="1" type="ORF">PBI_RYAN_69</name>
</gene>
<accession>A0A3G2KJ85</accession>